<dbReference type="Gene3D" id="2.40.10.10">
    <property type="entry name" value="Trypsin-like serine proteases"/>
    <property type="match status" value="1"/>
</dbReference>
<dbReference type="PROSITE" id="PS00134">
    <property type="entry name" value="TRYPSIN_HIS"/>
    <property type="match status" value="1"/>
</dbReference>
<dbReference type="EMBL" id="VITY01000011">
    <property type="protein sequence ID" value="TWB93035.1"/>
    <property type="molecule type" value="Genomic_DNA"/>
</dbReference>
<comment type="caution">
    <text evidence="4">The sequence shown here is derived from an EMBL/GenBank/DDBJ whole genome shotgun (WGS) entry which is preliminary data.</text>
</comment>
<dbReference type="SUPFAM" id="SSF50494">
    <property type="entry name" value="Trypsin-like serine proteases"/>
    <property type="match status" value="1"/>
</dbReference>
<reference evidence="4 5" key="1">
    <citation type="submission" date="2019-06" db="EMBL/GenBank/DDBJ databases">
        <title>Genomic Encyclopedia of Type Strains, Phase IV (KMG-V): Genome sequencing to study the core and pangenomes of soil and plant-associated prokaryotes.</title>
        <authorList>
            <person name="Whitman W."/>
        </authorList>
    </citation>
    <scope>NUCLEOTIDE SEQUENCE [LARGE SCALE GENOMIC DNA]</scope>
    <source>
        <strain evidence="4 5">BR 10355</strain>
    </source>
</reference>
<organism evidence="4 5">
    <name type="scientific">Bradyrhizobium macuxiense</name>
    <dbReference type="NCBI Taxonomy" id="1755647"/>
    <lineage>
        <taxon>Bacteria</taxon>
        <taxon>Pseudomonadati</taxon>
        <taxon>Pseudomonadota</taxon>
        <taxon>Alphaproteobacteria</taxon>
        <taxon>Hyphomicrobiales</taxon>
        <taxon>Nitrobacteraceae</taxon>
        <taxon>Bradyrhizobium</taxon>
    </lineage>
</organism>
<evidence type="ECO:0000259" key="3">
    <source>
        <dbReference type="SMART" id="SM00020"/>
    </source>
</evidence>
<dbReference type="InterPro" id="IPR001254">
    <property type="entry name" value="Trypsin_dom"/>
</dbReference>
<keyword evidence="5" id="KW-1185">Reference proteome</keyword>
<sequence length="287" mass="30753">MSRSCFWMLFFVLSVETAAAQSQERIMAPIPSTNDANVQIIGGKPATKGDWPATLMFDGNLGRCTSTIVGTYVVLTAGHCVDDKSPAKLLWGNRRTDLLCHVHPDYRGKACANEIAPQKLVGCTADVAICIAAKSLDPDPAKFERVRNNPPPVSAKDKVFLLGFGCTEADGKITEVLQEGVASVEWPAQPGASSDPSRTMREFIKTAGAAVCHGDSGGASYSPDKTKPEMLALASRGNLSTDSYLVDLRTPQVQTFLRKAGSFRSDFNLPEGAIKICGIDPDAENCR</sequence>
<dbReference type="PANTHER" id="PTHR24276">
    <property type="entry name" value="POLYSERASE-RELATED"/>
    <property type="match status" value="1"/>
</dbReference>
<evidence type="ECO:0000256" key="1">
    <source>
        <dbReference type="ARBA" id="ARBA00023157"/>
    </source>
</evidence>
<gene>
    <name evidence="4" type="ORF">FBZ93_11174</name>
</gene>
<dbReference type="InterPro" id="IPR050430">
    <property type="entry name" value="Peptidase_S1"/>
</dbReference>
<keyword evidence="2" id="KW-0732">Signal</keyword>
<keyword evidence="1" id="KW-1015">Disulfide bond</keyword>
<evidence type="ECO:0000256" key="2">
    <source>
        <dbReference type="SAM" id="SignalP"/>
    </source>
</evidence>
<feature type="chain" id="PRO_5022225779" evidence="2">
    <location>
        <begin position="21"/>
        <end position="287"/>
    </location>
</feature>
<feature type="signal peptide" evidence="2">
    <location>
        <begin position="1"/>
        <end position="20"/>
    </location>
</feature>
<dbReference type="InterPro" id="IPR043504">
    <property type="entry name" value="Peptidase_S1_PA_chymotrypsin"/>
</dbReference>
<proteinExistence type="predicted"/>
<dbReference type="AlphaFoldDB" id="A0A560LCF8"/>
<dbReference type="InterPro" id="IPR009003">
    <property type="entry name" value="Peptidase_S1_PA"/>
</dbReference>
<evidence type="ECO:0000313" key="5">
    <source>
        <dbReference type="Proteomes" id="UP000321304"/>
    </source>
</evidence>
<dbReference type="InterPro" id="IPR018114">
    <property type="entry name" value="TRYPSIN_HIS"/>
</dbReference>
<dbReference type="GO" id="GO:0006508">
    <property type="term" value="P:proteolysis"/>
    <property type="evidence" value="ECO:0007669"/>
    <property type="project" value="InterPro"/>
</dbReference>
<dbReference type="GO" id="GO:0004252">
    <property type="term" value="F:serine-type endopeptidase activity"/>
    <property type="evidence" value="ECO:0007669"/>
    <property type="project" value="InterPro"/>
</dbReference>
<dbReference type="Proteomes" id="UP000321304">
    <property type="component" value="Unassembled WGS sequence"/>
</dbReference>
<name>A0A560LCF8_9BRAD</name>
<dbReference type="RefSeq" id="WP_167529228.1">
    <property type="nucleotide sequence ID" value="NZ_VITY01000011.1"/>
</dbReference>
<dbReference type="PANTHER" id="PTHR24276:SF98">
    <property type="entry name" value="FI18310P1-RELATED"/>
    <property type="match status" value="1"/>
</dbReference>
<dbReference type="SMART" id="SM00020">
    <property type="entry name" value="Tryp_SPc"/>
    <property type="match status" value="1"/>
</dbReference>
<accession>A0A560LCF8</accession>
<dbReference type="Pfam" id="PF00089">
    <property type="entry name" value="Trypsin"/>
    <property type="match status" value="1"/>
</dbReference>
<protein>
    <submittedName>
        <fullName evidence="4">Trypsin</fullName>
    </submittedName>
</protein>
<feature type="domain" description="Peptidase S1" evidence="3">
    <location>
        <begin position="39"/>
        <end position="257"/>
    </location>
</feature>
<evidence type="ECO:0000313" key="4">
    <source>
        <dbReference type="EMBL" id="TWB93035.1"/>
    </source>
</evidence>